<dbReference type="RefSeq" id="WP_121301968.1">
    <property type="nucleotide sequence ID" value="NZ_RBWW01000001.1"/>
</dbReference>
<evidence type="ECO:0000313" key="20">
    <source>
        <dbReference type="EMBL" id="RKS83714.1"/>
    </source>
</evidence>
<dbReference type="EMBL" id="RBWW01000001">
    <property type="protein sequence ID" value="RKS83714.1"/>
    <property type="molecule type" value="Genomic_DNA"/>
</dbReference>
<evidence type="ECO:0000313" key="7">
    <source>
        <dbReference type="EMBL" id="RKS77994.1"/>
    </source>
</evidence>
<dbReference type="EMBL" id="RBWW01000001">
    <property type="protein sequence ID" value="RKS81837.1"/>
    <property type="molecule type" value="Genomic_DNA"/>
</dbReference>
<evidence type="ECO:0000313" key="18">
    <source>
        <dbReference type="EMBL" id="RKS83339.1"/>
    </source>
</evidence>
<dbReference type="EMBL" id="RBWW01000001">
    <property type="protein sequence ID" value="RKS81907.1"/>
    <property type="molecule type" value="Genomic_DNA"/>
</dbReference>
<evidence type="ECO:0000259" key="1">
    <source>
        <dbReference type="Pfam" id="PF01609"/>
    </source>
</evidence>
<dbReference type="EMBL" id="RBWW01000001">
    <property type="protein sequence ID" value="RKS82758.1"/>
    <property type="molecule type" value="Genomic_DNA"/>
</dbReference>
<dbReference type="EMBL" id="RBWW01000002">
    <property type="protein sequence ID" value="RKS78329.1"/>
    <property type="molecule type" value="Genomic_DNA"/>
</dbReference>
<accession>A0A495QRM1</accession>
<dbReference type="EMBL" id="RBWW01000001">
    <property type="protein sequence ID" value="RKS80967.1"/>
    <property type="molecule type" value="Genomic_DNA"/>
</dbReference>
<dbReference type="EMBL" id="RBWW01000002">
    <property type="protein sequence ID" value="RKS77994.1"/>
    <property type="molecule type" value="Genomic_DNA"/>
</dbReference>
<evidence type="ECO:0000313" key="13">
    <source>
        <dbReference type="EMBL" id="RKS80967.1"/>
    </source>
</evidence>
<dbReference type="NCBIfam" id="NF033579">
    <property type="entry name" value="transpos_IS5_2"/>
    <property type="match status" value="1"/>
</dbReference>
<reference evidence="6 21" key="1">
    <citation type="submission" date="2018-10" db="EMBL/GenBank/DDBJ databases">
        <title>Genomic Encyclopedia of Archaeal and Bacterial Type Strains, Phase II (KMG-II): from individual species to whole genera.</title>
        <authorList>
            <person name="Goeker M."/>
        </authorList>
    </citation>
    <scope>NUCLEOTIDE SEQUENCE [LARGE SCALE GENOMIC DNA]</scope>
    <source>
        <strain evidence="6 21">DSM 11927</strain>
    </source>
</reference>
<dbReference type="EMBL" id="RBWW01000002">
    <property type="protein sequence ID" value="RKS78259.1"/>
    <property type="molecule type" value="Genomic_DNA"/>
</dbReference>
<evidence type="ECO:0000313" key="6">
    <source>
        <dbReference type="EMBL" id="RKS76021.1"/>
    </source>
</evidence>
<organism evidence="6 21">
    <name type="scientific">Haloarcula quadrata</name>
    <dbReference type="NCBI Taxonomy" id="182779"/>
    <lineage>
        <taxon>Archaea</taxon>
        <taxon>Methanobacteriati</taxon>
        <taxon>Methanobacteriota</taxon>
        <taxon>Stenosarchaea group</taxon>
        <taxon>Halobacteria</taxon>
        <taxon>Halobacteriales</taxon>
        <taxon>Haloarculaceae</taxon>
        <taxon>Haloarcula</taxon>
    </lineage>
</organism>
<evidence type="ECO:0000313" key="12">
    <source>
        <dbReference type="EMBL" id="RKS80750.1"/>
    </source>
</evidence>
<evidence type="ECO:0000313" key="15">
    <source>
        <dbReference type="EMBL" id="RKS81907.1"/>
    </source>
</evidence>
<evidence type="ECO:0000313" key="10">
    <source>
        <dbReference type="EMBL" id="RKS78259.1"/>
    </source>
</evidence>
<dbReference type="InterPro" id="IPR053520">
    <property type="entry name" value="Transposase_Tn903"/>
</dbReference>
<dbReference type="EMBL" id="RBWW01000003">
    <property type="protein sequence ID" value="RKS75944.1"/>
    <property type="molecule type" value="Genomic_DNA"/>
</dbReference>
<proteinExistence type="predicted"/>
<evidence type="ECO:0000313" key="9">
    <source>
        <dbReference type="EMBL" id="RKS78022.1"/>
    </source>
</evidence>
<dbReference type="EMBL" id="RBWW01000001">
    <property type="protein sequence ID" value="RKS83339.1"/>
    <property type="molecule type" value="Genomic_DNA"/>
</dbReference>
<evidence type="ECO:0000313" key="11">
    <source>
        <dbReference type="EMBL" id="RKS78329.1"/>
    </source>
</evidence>
<evidence type="ECO:0000313" key="2">
    <source>
        <dbReference type="EMBL" id="RKS74206.1"/>
    </source>
</evidence>
<dbReference type="Proteomes" id="UP000268233">
    <property type="component" value="Unassembled WGS sequence"/>
</dbReference>
<feature type="domain" description="Transposase IS4-like" evidence="1">
    <location>
        <begin position="119"/>
        <end position="276"/>
    </location>
</feature>
<dbReference type="GO" id="GO:0003677">
    <property type="term" value="F:DNA binding"/>
    <property type="evidence" value="ECO:0007669"/>
    <property type="project" value="InterPro"/>
</dbReference>
<dbReference type="EMBL" id="RBWW01000002">
    <property type="protein sequence ID" value="RKS78022.1"/>
    <property type="molecule type" value="Genomic_DNA"/>
</dbReference>
<evidence type="ECO:0000313" key="3">
    <source>
        <dbReference type="EMBL" id="RKS75933.1"/>
    </source>
</evidence>
<keyword evidence="21" id="KW-1185">Reference proteome</keyword>
<evidence type="ECO:0000313" key="19">
    <source>
        <dbReference type="EMBL" id="RKS83710.1"/>
    </source>
</evidence>
<evidence type="ECO:0000313" key="8">
    <source>
        <dbReference type="EMBL" id="RKS78012.1"/>
    </source>
</evidence>
<name>A0A495QRM1_9EURY</name>
<dbReference type="GO" id="GO:0006313">
    <property type="term" value="P:DNA transposition"/>
    <property type="evidence" value="ECO:0007669"/>
    <property type="project" value="InterPro"/>
</dbReference>
<gene>
    <name evidence="12" type="ORF">BDK61_0009</name>
    <name evidence="13" type="ORF">BDK61_0235</name>
    <name evidence="14" type="ORF">BDK61_1132</name>
    <name evidence="15" type="ORF">BDK61_1203</name>
    <name evidence="16" type="ORF">BDK61_1214</name>
    <name evidence="17" type="ORF">BDK61_2077</name>
    <name evidence="18" type="ORF">BDK61_2684</name>
    <name evidence="19" type="ORF">BDK61_3101</name>
    <name evidence="20" type="ORF">BDK61_3106</name>
    <name evidence="7" type="ORF">BDK61_3626</name>
    <name evidence="8" type="ORF">BDK61_3646</name>
    <name evidence="9" type="ORF">BDK61_3657</name>
    <name evidence="10" type="ORF">BDK61_3916</name>
    <name evidence="11" type="ORF">BDK61_3990</name>
    <name evidence="3" type="ORF">BDK61_4552</name>
    <name evidence="4" type="ORF">BDK61_4568</name>
    <name evidence="5" type="ORF">BDK61_4608</name>
    <name evidence="6" type="ORF">BDK61_4652</name>
    <name evidence="2" type="ORF">BDK61_4793</name>
</gene>
<comment type="caution">
    <text evidence="6">The sequence shown here is derived from an EMBL/GenBank/DDBJ whole genome shotgun (WGS) entry which is preliminary data.</text>
</comment>
<evidence type="ECO:0000313" key="5">
    <source>
        <dbReference type="EMBL" id="RKS75982.1"/>
    </source>
</evidence>
<evidence type="ECO:0000313" key="21">
    <source>
        <dbReference type="Proteomes" id="UP000268233"/>
    </source>
</evidence>
<dbReference type="AlphaFoldDB" id="A0A495QRM1"/>
<evidence type="ECO:0000313" key="4">
    <source>
        <dbReference type="EMBL" id="RKS75944.1"/>
    </source>
</evidence>
<dbReference type="EMBL" id="RBWW01000001">
    <property type="protein sequence ID" value="RKS80750.1"/>
    <property type="molecule type" value="Genomic_DNA"/>
</dbReference>
<evidence type="ECO:0000313" key="14">
    <source>
        <dbReference type="EMBL" id="RKS81837.1"/>
    </source>
</evidence>
<sequence length="283" mass="32420">MKRESNVMHNTLFRFVKQVASLAQKLTDAALMELSDPAGNGFAGWKHAVLLYLREHMSAEYEEIIDWAEEMERVRAVLNLQRGEFPAPSTLCKAFKRASMTVWRQLLRRSAELLDQNGHAAIDATYFDRQQASSHYLRRIDRSVKTIQTTFLVDTAEGAILDLHCSTKWPDETKIGPKVALRNAGDLRSLAADKGYDDMSFREELRNAGIRPLIKHRVFAPYDHAHNARIDDELYGQRSQTESVNSSIKRSHGSAVRARDWFRQFREITLIAGVYNVEQAIER</sequence>
<dbReference type="EMBL" id="RBWW01000003">
    <property type="protein sequence ID" value="RKS76021.1"/>
    <property type="molecule type" value="Genomic_DNA"/>
</dbReference>
<dbReference type="InterPro" id="IPR002559">
    <property type="entry name" value="Transposase_11"/>
</dbReference>
<dbReference type="EMBL" id="RBWW01000003">
    <property type="protein sequence ID" value="RKS75933.1"/>
    <property type="molecule type" value="Genomic_DNA"/>
</dbReference>
<dbReference type="EMBL" id="RBWW01000001">
    <property type="protein sequence ID" value="RKS83710.1"/>
    <property type="molecule type" value="Genomic_DNA"/>
</dbReference>
<dbReference type="EMBL" id="RBWW01000002">
    <property type="protein sequence ID" value="RKS78012.1"/>
    <property type="molecule type" value="Genomic_DNA"/>
</dbReference>
<protein>
    <submittedName>
        <fullName evidence="6">IS5 family transposase</fullName>
    </submittedName>
</protein>
<dbReference type="GO" id="GO:0004803">
    <property type="term" value="F:transposase activity"/>
    <property type="evidence" value="ECO:0007669"/>
    <property type="project" value="InterPro"/>
</dbReference>
<evidence type="ECO:0000313" key="16">
    <source>
        <dbReference type="EMBL" id="RKS81918.1"/>
    </source>
</evidence>
<dbReference type="EMBL" id="RBWW01000001">
    <property type="protein sequence ID" value="RKS81918.1"/>
    <property type="molecule type" value="Genomic_DNA"/>
</dbReference>
<dbReference type="Pfam" id="PF01609">
    <property type="entry name" value="DDE_Tnp_1"/>
    <property type="match status" value="1"/>
</dbReference>
<evidence type="ECO:0000313" key="17">
    <source>
        <dbReference type="EMBL" id="RKS82758.1"/>
    </source>
</evidence>
<dbReference type="EMBL" id="RBWW01000005">
    <property type="protein sequence ID" value="RKS74206.1"/>
    <property type="molecule type" value="Genomic_DNA"/>
</dbReference>
<dbReference type="EMBL" id="RBWW01000003">
    <property type="protein sequence ID" value="RKS75982.1"/>
    <property type="molecule type" value="Genomic_DNA"/>
</dbReference>